<dbReference type="PANTHER" id="PTHR37042:SF4">
    <property type="entry name" value="OUTER MEMBRANE PROTEIN RV1973"/>
    <property type="match status" value="1"/>
</dbReference>
<feature type="region of interest" description="Disordered" evidence="3">
    <location>
        <begin position="1"/>
        <end position="48"/>
    </location>
</feature>
<evidence type="ECO:0000313" key="6">
    <source>
        <dbReference type="Proteomes" id="UP000193387"/>
    </source>
</evidence>
<dbReference type="EMBL" id="LQPR01000028">
    <property type="protein sequence ID" value="ORW71791.1"/>
    <property type="molecule type" value="Genomic_DNA"/>
</dbReference>
<feature type="compositionally biased region" description="Acidic residues" evidence="3">
    <location>
        <begin position="16"/>
        <end position="40"/>
    </location>
</feature>
<evidence type="ECO:0000313" key="5">
    <source>
        <dbReference type="EMBL" id="ORW71791.1"/>
    </source>
</evidence>
<evidence type="ECO:0000256" key="1">
    <source>
        <dbReference type="ARBA" id="ARBA00004370"/>
    </source>
</evidence>
<dbReference type="PANTHER" id="PTHR37042">
    <property type="entry name" value="OUTER MEMBRANE PROTEIN RV1973"/>
    <property type="match status" value="1"/>
</dbReference>
<keyword evidence="2 4" id="KW-0472">Membrane</keyword>
<keyword evidence="4" id="KW-1133">Transmembrane helix</keyword>
<name>A0AAJ3TWT8_9MYCO</name>
<organism evidence="5 6">
    <name type="scientific">Mycobacterium saskatchewanense</name>
    <dbReference type="NCBI Taxonomy" id="220927"/>
    <lineage>
        <taxon>Bacteria</taxon>
        <taxon>Bacillati</taxon>
        <taxon>Actinomycetota</taxon>
        <taxon>Actinomycetes</taxon>
        <taxon>Mycobacteriales</taxon>
        <taxon>Mycobacteriaceae</taxon>
        <taxon>Mycobacterium</taxon>
        <taxon>Mycobacterium simiae complex</taxon>
    </lineage>
</organism>
<keyword evidence="6" id="KW-1185">Reference proteome</keyword>
<dbReference type="GO" id="GO:0016020">
    <property type="term" value="C:membrane"/>
    <property type="evidence" value="ECO:0007669"/>
    <property type="project" value="UniProtKB-SubCell"/>
</dbReference>
<gene>
    <name evidence="5" type="ORF">AWC23_13640</name>
</gene>
<sequence>MTADETSVDEKAAIDREDEVAETVDAEEPEDAAPVEDADDHDGMPGRPKRMAAWVKKRTSGKILAAALACLVVASLALLGATYWFFYRQDSATDTAVAKSAINAASEGTVAVLSYSPDTLDRDFSSAKSHLTGDFLSYYDQFTQQIVAPAAKQKSVKTTAVVLRAAVSDLRPDSAVVLLFVNQSTQSKDRPEPTFTSSSVSVRLTKADGKWLISSFNPV</sequence>
<evidence type="ECO:0000256" key="4">
    <source>
        <dbReference type="SAM" id="Phobius"/>
    </source>
</evidence>
<evidence type="ECO:0000256" key="3">
    <source>
        <dbReference type="SAM" id="MobiDB-lite"/>
    </source>
</evidence>
<dbReference type="AlphaFoldDB" id="A0AAJ3TWT8"/>
<proteinExistence type="predicted"/>
<reference evidence="5 6" key="1">
    <citation type="submission" date="2016-01" db="EMBL/GenBank/DDBJ databases">
        <title>The new phylogeny of the genus Mycobacterium.</title>
        <authorList>
            <person name="Tarcisio F."/>
            <person name="Conor M."/>
            <person name="Antonella G."/>
            <person name="Elisabetta G."/>
            <person name="Giulia F.S."/>
            <person name="Sara T."/>
            <person name="Anna F."/>
            <person name="Clotilde B."/>
            <person name="Roberto B."/>
            <person name="Veronica D.S."/>
            <person name="Fabio R."/>
            <person name="Monica P."/>
            <person name="Olivier J."/>
            <person name="Enrico T."/>
            <person name="Nicola S."/>
        </authorList>
    </citation>
    <scope>NUCLEOTIDE SEQUENCE [LARGE SCALE GENOMIC DNA]</scope>
    <source>
        <strain evidence="5 6">DSM 44616</strain>
    </source>
</reference>
<comment type="subcellular location">
    <subcellularLocation>
        <location evidence="1">Membrane</location>
    </subcellularLocation>
</comment>
<protein>
    <submittedName>
        <fullName evidence="5">Twin-arginine translocation pathway signal</fullName>
    </submittedName>
</protein>
<dbReference type="Proteomes" id="UP000193387">
    <property type="component" value="Unassembled WGS sequence"/>
</dbReference>
<keyword evidence="4" id="KW-0812">Transmembrane</keyword>
<feature type="transmembrane region" description="Helical" evidence="4">
    <location>
        <begin position="63"/>
        <end position="86"/>
    </location>
</feature>
<evidence type="ECO:0000256" key="2">
    <source>
        <dbReference type="ARBA" id="ARBA00023136"/>
    </source>
</evidence>
<accession>A0AAJ3TWT8</accession>
<comment type="caution">
    <text evidence="5">The sequence shown here is derived from an EMBL/GenBank/DDBJ whole genome shotgun (WGS) entry which is preliminary data.</text>
</comment>